<name>A0AAX4HS06_9BACT</name>
<dbReference type="InterPro" id="IPR005913">
    <property type="entry name" value="dTDP_dehydrorham_reduct"/>
</dbReference>
<dbReference type="PANTHER" id="PTHR10491:SF4">
    <property type="entry name" value="METHIONINE ADENOSYLTRANSFERASE 2 SUBUNIT BETA"/>
    <property type="match status" value="1"/>
</dbReference>
<comment type="similarity">
    <text evidence="2 6">Belongs to the dTDP-4-dehydrorhamnose reductase family.</text>
</comment>
<reference evidence="8 9" key="1">
    <citation type="submission" date="2023-11" db="EMBL/GenBank/DDBJ databases">
        <title>Peredibacter starrii A3.12.</title>
        <authorList>
            <person name="Mitchell R.J."/>
        </authorList>
    </citation>
    <scope>NUCLEOTIDE SEQUENCE [LARGE SCALE GENOMIC DNA]</scope>
    <source>
        <strain evidence="8 9">A3.12</strain>
    </source>
</reference>
<dbReference type="RefSeq" id="WP_321396669.1">
    <property type="nucleotide sequence ID" value="NZ_CP139487.1"/>
</dbReference>
<evidence type="ECO:0000256" key="3">
    <source>
        <dbReference type="ARBA" id="ARBA00012929"/>
    </source>
</evidence>
<evidence type="ECO:0000313" key="9">
    <source>
        <dbReference type="Proteomes" id="UP001324634"/>
    </source>
</evidence>
<dbReference type="KEGG" id="psti:SOO65_02945"/>
<dbReference type="GO" id="GO:0008831">
    <property type="term" value="F:dTDP-4-dehydrorhamnose reductase activity"/>
    <property type="evidence" value="ECO:0007669"/>
    <property type="project" value="UniProtKB-EC"/>
</dbReference>
<sequence length="698" mass="79927">MKPLEMWGGIESTLNRMGDRYINQIEKSGHHKRLNDLQLFKKLGIKKIFYPCLWETVAPRDLDHCDWSYLDERLNELKRLELKVVARLLHHGSGPVYTSLIDPDFPEKFSTYARLFATRYPEVDEYAPIHEITQTARFSCLEGLWYPHLKNETYFFKAIIHQCKATIMAMKEIRRINPRAKFIQTETLGNFFSTEKLKQVAELENNRKWFALDLLCGKVTSAHPLFQNLLQNGIREEEIKWFEENSCSPDIIGVRHTLMSDRFLDEEVSLYPEWTKIEHDKLVYTNVAAVDSGKVENVNPGSILLEAWERYQIPLAITETHILGEREAQMRWLNTTWQLADTLRKQNIQIDAVTSSALLGTFAWHDGESFYNPGAFELHAPSQKPVPTGLALLIKELATNGYSHSPVLKSEGHWETSRRIQWSDRNGDFIRFYHRSDVQPILILGANGVLAQAIASACGSRNIHNRMVRRQELDITDKDSIEGTIDVFRPWAVINAAGFIHIDNEKHTEKVTGALKLAEICGDRNIPLLTFSSDQVFEKHAKASYAESNVSAPENVFDRSEVENEDHVINAHPDALIIRTSAVLDPDSEYCVLEECNISESQLKEIANHCLDLLIDEEKGVVHLLNDGGISHQKFSDCASETMKEKLLTQTEISADHPRRIISVIKSDKQIHPTSSHQAVKKLFDLHLPDDLEQEQYQ</sequence>
<dbReference type="AlphaFoldDB" id="A0AAX4HS06"/>
<evidence type="ECO:0000256" key="5">
    <source>
        <dbReference type="ARBA" id="ARBA00048200"/>
    </source>
</evidence>
<dbReference type="EMBL" id="CP139487">
    <property type="protein sequence ID" value="WPU65694.1"/>
    <property type="molecule type" value="Genomic_DNA"/>
</dbReference>
<comment type="catalytic activity">
    <reaction evidence="5">
        <text>dTDP-beta-L-rhamnose + NADP(+) = dTDP-4-dehydro-beta-L-rhamnose + NADPH + H(+)</text>
        <dbReference type="Rhea" id="RHEA:21796"/>
        <dbReference type="ChEBI" id="CHEBI:15378"/>
        <dbReference type="ChEBI" id="CHEBI:57510"/>
        <dbReference type="ChEBI" id="CHEBI:57783"/>
        <dbReference type="ChEBI" id="CHEBI:58349"/>
        <dbReference type="ChEBI" id="CHEBI:62830"/>
        <dbReference type="EC" id="1.1.1.133"/>
    </reaction>
</comment>
<proteinExistence type="inferred from homology"/>
<dbReference type="SUPFAM" id="SSF51445">
    <property type="entry name" value="(Trans)glycosidases"/>
    <property type="match status" value="1"/>
</dbReference>
<dbReference type="InterPro" id="IPR017853">
    <property type="entry name" value="GH"/>
</dbReference>
<dbReference type="Proteomes" id="UP001324634">
    <property type="component" value="Chromosome"/>
</dbReference>
<keyword evidence="6" id="KW-0521">NADP</keyword>
<evidence type="ECO:0000256" key="1">
    <source>
        <dbReference type="ARBA" id="ARBA00004781"/>
    </source>
</evidence>
<feature type="domain" description="RmlD-like substrate binding" evidence="7">
    <location>
        <begin position="441"/>
        <end position="585"/>
    </location>
</feature>
<dbReference type="Gene3D" id="3.20.20.80">
    <property type="entry name" value="Glycosidases"/>
    <property type="match status" value="1"/>
</dbReference>
<evidence type="ECO:0000256" key="2">
    <source>
        <dbReference type="ARBA" id="ARBA00010944"/>
    </source>
</evidence>
<dbReference type="PANTHER" id="PTHR10491">
    <property type="entry name" value="DTDP-4-DEHYDRORHAMNOSE REDUCTASE"/>
    <property type="match status" value="1"/>
</dbReference>
<keyword evidence="9" id="KW-1185">Reference proteome</keyword>
<dbReference type="GO" id="GO:0004553">
    <property type="term" value="F:hydrolase activity, hydrolyzing O-glycosyl compounds"/>
    <property type="evidence" value="ECO:0007669"/>
    <property type="project" value="InterPro"/>
</dbReference>
<evidence type="ECO:0000256" key="4">
    <source>
        <dbReference type="ARBA" id="ARBA00017099"/>
    </source>
</evidence>
<dbReference type="Pfam" id="PF04321">
    <property type="entry name" value="RmlD_sub_bind"/>
    <property type="match status" value="1"/>
</dbReference>
<keyword evidence="6" id="KW-0560">Oxidoreductase</keyword>
<accession>A0AAX4HS06</accession>
<dbReference type="Gene3D" id="3.40.50.720">
    <property type="entry name" value="NAD(P)-binding Rossmann-like Domain"/>
    <property type="match status" value="1"/>
</dbReference>
<dbReference type="EC" id="1.1.1.133" evidence="3 6"/>
<comment type="pathway">
    <text evidence="1 6">Carbohydrate biosynthesis; dTDP-L-rhamnose biosynthesis.</text>
</comment>
<protein>
    <recommendedName>
        <fullName evidence="4 6">dTDP-4-dehydrorhamnose reductase</fullName>
        <ecNumber evidence="3 6">1.1.1.133</ecNumber>
    </recommendedName>
</protein>
<gene>
    <name evidence="8" type="ORF">SOO65_02945</name>
</gene>
<dbReference type="SUPFAM" id="SSF51735">
    <property type="entry name" value="NAD(P)-binding Rossmann-fold domains"/>
    <property type="match status" value="1"/>
</dbReference>
<evidence type="ECO:0000259" key="7">
    <source>
        <dbReference type="Pfam" id="PF04321"/>
    </source>
</evidence>
<evidence type="ECO:0000313" key="8">
    <source>
        <dbReference type="EMBL" id="WPU65694.1"/>
    </source>
</evidence>
<comment type="function">
    <text evidence="6">Catalyzes the reduction of dTDP-6-deoxy-L-lyxo-4-hexulose to yield dTDP-L-rhamnose.</text>
</comment>
<dbReference type="InterPro" id="IPR029903">
    <property type="entry name" value="RmlD-like-bd"/>
</dbReference>
<organism evidence="8 9">
    <name type="scientific">Peredibacter starrii</name>
    <dbReference type="NCBI Taxonomy" id="28202"/>
    <lineage>
        <taxon>Bacteria</taxon>
        <taxon>Pseudomonadati</taxon>
        <taxon>Bdellovibrionota</taxon>
        <taxon>Bacteriovoracia</taxon>
        <taxon>Bacteriovoracales</taxon>
        <taxon>Bacteriovoracaceae</taxon>
        <taxon>Peredibacter</taxon>
    </lineage>
</organism>
<evidence type="ECO:0000256" key="6">
    <source>
        <dbReference type="RuleBase" id="RU364082"/>
    </source>
</evidence>
<dbReference type="GO" id="GO:0005975">
    <property type="term" value="P:carbohydrate metabolic process"/>
    <property type="evidence" value="ECO:0007669"/>
    <property type="project" value="InterPro"/>
</dbReference>
<dbReference type="InterPro" id="IPR036291">
    <property type="entry name" value="NAD(P)-bd_dom_sf"/>
</dbReference>